<dbReference type="InterPro" id="IPR001932">
    <property type="entry name" value="PPM-type_phosphatase-like_dom"/>
</dbReference>
<dbReference type="InterPro" id="IPR000222">
    <property type="entry name" value="PP2C_BS"/>
</dbReference>
<dbReference type="SUPFAM" id="SSF81606">
    <property type="entry name" value="PP2C-like"/>
    <property type="match status" value="1"/>
</dbReference>
<feature type="region of interest" description="Disordered" evidence="5">
    <location>
        <begin position="608"/>
        <end position="649"/>
    </location>
</feature>
<feature type="compositionally biased region" description="Low complexity" evidence="5">
    <location>
        <begin position="1025"/>
        <end position="1058"/>
    </location>
</feature>
<keyword evidence="1" id="KW-0479">Metal-binding</keyword>
<dbReference type="Gene3D" id="1.20.1480.30">
    <property type="entry name" value="Designed four-helix bundle protein"/>
    <property type="match status" value="1"/>
</dbReference>
<dbReference type="PROSITE" id="PS01032">
    <property type="entry name" value="PPM_1"/>
    <property type="match status" value="1"/>
</dbReference>
<feature type="compositionally biased region" description="Low complexity" evidence="5">
    <location>
        <begin position="913"/>
        <end position="1017"/>
    </location>
</feature>
<feature type="compositionally biased region" description="Basic and acidic residues" evidence="5">
    <location>
        <begin position="367"/>
        <end position="376"/>
    </location>
</feature>
<dbReference type="Proteomes" id="UP001497623">
    <property type="component" value="Unassembled WGS sequence"/>
</dbReference>
<sequence>MEDRHVIIHDLDTLYGLEYGPPHAYYAVFDGHAGTDAAVYSAAHLHQFMIQNPLYDKDPVAAIKHAFHITDTNFIKKAQKERLKGGTTAVVALIREKRLVVAWLGDSQALLVKKREPIRMVEPHKPEIPVERERVEEMGGCVINIQGTWRVLGQLAVSRAIGDSEYKPYVSSECDIKSLDIDGDEDMLILACDGLWDTLTPDQAVNIVYGYLTHNEGDTDGVGRCLVEAARSTGSEDNITAVVVFLRPVGTIMEEEATRINQGQIPEPLPTNLMKVSDAVPSSINAIFSPPINQFEMNTPPTPPTFNPFSPMEDDQGQHAQVSIGKDDFEMDQHQDYSTPTSRLFKGLEQSEDGTDAPGHDSDDDEHTPAHNKSNDAPEPSAEEVDAALAELDSIPDDLCDAEDDSGEEEEEEEWSYIRMDQQTHTQGEDNVTKSVSDMASEVASLGSAGELPKSPINDIHDFVPSYESKSPLESPLNPQAPEFSMMNPQAPEFSMTGSFYGTLPGGPASPMEAAPADFDNATPDFVPTNQNVDLASTVHNEPFVPMENQNNGYSDSPPHSPTSGSPPRTGSPRSVEGFVTSVDLNTPEESYSTNLAINQADPNFVVGGEVQQSSGPFSVYVSSSPEPSSLENPSTPPPTDVGSEDLLNMNGDKPIVEIVHAQSCVEVPSSPPPSDVIAPETHMDDHIASPTSDHMETEETHPISPSSDKEMETHPISPIISESNNFQTENLLDAPPISPSMPEEAKVESSSMEFTSTSNTMPVEEPHAYVLSDPFESEKPEPVSEPLVETIMEPIVESVKQEAIVEGSKFIEDFEPVEHRLESVEPRLESVEPRLESVEPRLESVEPRLESVEPRLESVEPRLESVEPRLESVEPRIESVEPQTAPVETQPELAPETPKEKPKSPVAEVKAKTPAKATPGKTTKTPASKTTPATSKAASTTKTKPTPSRTTPKAAPAPKAGTPTPTRAAASRSTAPKSSSAAAKSAAPKPTTMKPTAAKPSTTTRPTATKPAVSKPTTDKKPTTTRPASSTTTRPTATPRTTTTAPRSTTATATKRPMPSTTRPATKPMAGKTDGKMVNGTAKPTTTAPRKPAGSMTSSTMAKRPTTTPAPGTKKPTPTTTPASRSSAVAKETKNTTNRAVASKTAASTTTSRTTATAASRTTGTAASRTTATSRTTSATKAASSTTKSAVASRTVSSAKSATTMSRVNGTTTASKTTKTLSKTSTTAAKSSVGVKKSSVSKTSTASTKSEKVAVTSATEAETAETAELIVMNGENKIADEETSVEVKEKMEVEGFSTESHVTSSVSETITTSEISEKMMSETVASEELVAAEINTEVLVNGGDH</sequence>
<dbReference type="SUPFAM" id="SSF57997">
    <property type="entry name" value="Tropomyosin"/>
    <property type="match status" value="1"/>
</dbReference>
<feature type="compositionally biased region" description="Low complexity" evidence="5">
    <location>
        <begin position="562"/>
        <end position="575"/>
    </location>
</feature>
<feature type="compositionally biased region" description="Low complexity" evidence="5">
    <location>
        <begin position="1103"/>
        <end position="1124"/>
    </location>
</feature>
<feature type="compositionally biased region" description="Low complexity" evidence="5">
    <location>
        <begin position="1212"/>
        <end position="1262"/>
    </location>
</feature>
<evidence type="ECO:0000256" key="1">
    <source>
        <dbReference type="ARBA" id="ARBA00022723"/>
    </source>
</evidence>
<keyword evidence="2 4" id="KW-0378">Hydrolase</keyword>
<feature type="domain" description="PPM-type phosphatase" evidence="6">
    <location>
        <begin position="1"/>
        <end position="246"/>
    </location>
</feature>
<feature type="compositionally biased region" description="Low complexity" evidence="5">
    <location>
        <begin position="1140"/>
        <end position="1205"/>
    </location>
</feature>
<evidence type="ECO:0000256" key="5">
    <source>
        <dbReference type="SAM" id="MobiDB-lite"/>
    </source>
</evidence>
<comment type="caution">
    <text evidence="7">The sequence shown here is derived from an EMBL/GenBank/DDBJ whole genome shotgun (WGS) entry which is preliminary data.</text>
</comment>
<evidence type="ECO:0000256" key="2">
    <source>
        <dbReference type="ARBA" id="ARBA00022801"/>
    </source>
</evidence>
<comment type="similarity">
    <text evidence="4">Belongs to the PP2C family.</text>
</comment>
<feature type="compositionally biased region" description="Acidic residues" evidence="5">
    <location>
        <begin position="394"/>
        <end position="415"/>
    </location>
</feature>
<protein>
    <recommendedName>
        <fullName evidence="6">PPM-type phosphatase domain-containing protein</fullName>
    </recommendedName>
</protein>
<gene>
    <name evidence="7" type="ORF">MNOR_LOCUS3407</name>
</gene>
<feature type="compositionally biased region" description="Basic and acidic residues" evidence="5">
    <location>
        <begin position="682"/>
        <end position="714"/>
    </location>
</feature>
<dbReference type="Gene3D" id="3.60.40.10">
    <property type="entry name" value="PPM-type phosphatase domain"/>
    <property type="match status" value="1"/>
</dbReference>
<feature type="region of interest" description="Disordered" evidence="5">
    <location>
        <begin position="293"/>
        <end position="320"/>
    </location>
</feature>
<name>A0AAV2PR95_MEGNR</name>
<dbReference type="EMBL" id="CAXKWB010001161">
    <property type="protein sequence ID" value="CAL4063507.1"/>
    <property type="molecule type" value="Genomic_DNA"/>
</dbReference>
<feature type="region of interest" description="Disordered" evidence="5">
    <location>
        <begin position="666"/>
        <end position="765"/>
    </location>
</feature>
<feature type="compositionally biased region" description="Low complexity" evidence="5">
    <location>
        <begin position="1082"/>
        <end position="1094"/>
    </location>
</feature>
<dbReference type="CDD" id="cd00143">
    <property type="entry name" value="PP2Cc"/>
    <property type="match status" value="1"/>
</dbReference>
<dbReference type="InterPro" id="IPR015655">
    <property type="entry name" value="PP2C"/>
</dbReference>
<organism evidence="7 8">
    <name type="scientific">Meganyctiphanes norvegica</name>
    <name type="common">Northern krill</name>
    <name type="synonym">Thysanopoda norvegica</name>
    <dbReference type="NCBI Taxonomy" id="48144"/>
    <lineage>
        <taxon>Eukaryota</taxon>
        <taxon>Metazoa</taxon>
        <taxon>Ecdysozoa</taxon>
        <taxon>Arthropoda</taxon>
        <taxon>Crustacea</taxon>
        <taxon>Multicrustacea</taxon>
        <taxon>Malacostraca</taxon>
        <taxon>Eumalacostraca</taxon>
        <taxon>Eucarida</taxon>
        <taxon>Euphausiacea</taxon>
        <taxon>Euphausiidae</taxon>
        <taxon>Meganyctiphanes</taxon>
    </lineage>
</organism>
<dbReference type="GO" id="GO:0046872">
    <property type="term" value="F:metal ion binding"/>
    <property type="evidence" value="ECO:0007669"/>
    <property type="project" value="UniProtKB-KW"/>
</dbReference>
<dbReference type="PROSITE" id="PS51746">
    <property type="entry name" value="PPM_2"/>
    <property type="match status" value="1"/>
</dbReference>
<dbReference type="PANTHER" id="PTHR13832:SF818">
    <property type="entry name" value="SD03870P"/>
    <property type="match status" value="1"/>
</dbReference>
<keyword evidence="8" id="KW-1185">Reference proteome</keyword>
<evidence type="ECO:0000256" key="4">
    <source>
        <dbReference type="RuleBase" id="RU003465"/>
    </source>
</evidence>
<accession>A0AAV2PR95</accession>
<feature type="compositionally biased region" description="Basic and acidic residues" evidence="5">
    <location>
        <begin position="824"/>
        <end position="880"/>
    </location>
</feature>
<feature type="compositionally biased region" description="Polar residues" evidence="5">
    <location>
        <begin position="528"/>
        <end position="540"/>
    </location>
</feature>
<proteinExistence type="inferred from homology"/>
<feature type="region of interest" description="Disordered" evidence="5">
    <location>
        <begin position="349"/>
        <end position="578"/>
    </location>
</feature>
<feature type="compositionally biased region" description="Polar residues" evidence="5">
    <location>
        <begin position="721"/>
        <end position="731"/>
    </location>
</feature>
<feature type="region of interest" description="Disordered" evidence="5">
    <location>
        <begin position="824"/>
        <end position="1262"/>
    </location>
</feature>
<evidence type="ECO:0000313" key="8">
    <source>
        <dbReference type="Proteomes" id="UP001497623"/>
    </source>
</evidence>
<evidence type="ECO:0000313" key="7">
    <source>
        <dbReference type="EMBL" id="CAL4063507.1"/>
    </source>
</evidence>
<evidence type="ECO:0000256" key="3">
    <source>
        <dbReference type="ARBA" id="ARBA00022912"/>
    </source>
</evidence>
<dbReference type="Pfam" id="PF00481">
    <property type="entry name" value="PP2C"/>
    <property type="match status" value="1"/>
</dbReference>
<dbReference type="PANTHER" id="PTHR13832">
    <property type="entry name" value="PROTEIN PHOSPHATASE 2C"/>
    <property type="match status" value="1"/>
</dbReference>
<evidence type="ECO:0000259" key="6">
    <source>
        <dbReference type="PROSITE" id="PS51746"/>
    </source>
</evidence>
<feature type="compositionally biased region" description="Low complexity" evidence="5">
    <location>
        <begin position="614"/>
        <end position="634"/>
    </location>
</feature>
<dbReference type="InterPro" id="IPR036457">
    <property type="entry name" value="PPM-type-like_dom_sf"/>
</dbReference>
<dbReference type="PRINTS" id="PR01217">
    <property type="entry name" value="PRICHEXTENSN"/>
</dbReference>
<reference evidence="7 8" key="1">
    <citation type="submission" date="2024-05" db="EMBL/GenBank/DDBJ databases">
        <authorList>
            <person name="Wallberg A."/>
        </authorList>
    </citation>
    <scope>NUCLEOTIDE SEQUENCE [LARGE SCALE GENOMIC DNA]</scope>
</reference>
<keyword evidence="3 4" id="KW-0904">Protein phosphatase</keyword>
<feature type="compositionally biased region" description="Polar residues" evidence="5">
    <location>
        <begin position="749"/>
        <end position="762"/>
    </location>
</feature>
<dbReference type="SMART" id="SM00332">
    <property type="entry name" value="PP2Cc"/>
    <property type="match status" value="1"/>
</dbReference>
<dbReference type="GO" id="GO:0004722">
    <property type="term" value="F:protein serine/threonine phosphatase activity"/>
    <property type="evidence" value="ECO:0007669"/>
    <property type="project" value="InterPro"/>
</dbReference>